<organism evidence="1 2">
    <name type="scientific">Paracidovorax wautersii</name>
    <dbReference type="NCBI Taxonomy" id="1177982"/>
    <lineage>
        <taxon>Bacteria</taxon>
        <taxon>Pseudomonadati</taxon>
        <taxon>Pseudomonadota</taxon>
        <taxon>Betaproteobacteria</taxon>
        <taxon>Burkholderiales</taxon>
        <taxon>Comamonadaceae</taxon>
        <taxon>Paracidovorax</taxon>
    </lineage>
</organism>
<dbReference type="EMBL" id="WNDQ01000018">
    <property type="protein sequence ID" value="KAF1021746.1"/>
    <property type="molecule type" value="Genomic_DNA"/>
</dbReference>
<sequence>MESLTALVEHMDGRLEIVRWPMMHAPRKRQPQPAEAEDPLHILDDLVLPAVPTR</sequence>
<gene>
    <name evidence="1" type="ORF">GAK30_01646</name>
</gene>
<evidence type="ECO:0000313" key="2">
    <source>
        <dbReference type="Proteomes" id="UP000461670"/>
    </source>
</evidence>
<dbReference type="AlphaFoldDB" id="A0A7V8FPK6"/>
<protein>
    <submittedName>
        <fullName evidence="1">Uncharacterized protein</fullName>
    </submittedName>
</protein>
<name>A0A7V8FPK6_9BURK</name>
<reference evidence="2" key="1">
    <citation type="journal article" date="2020" name="MBio">
        <title>Horizontal gene transfer to a defensive symbiont with a reduced genome amongst a multipartite beetle microbiome.</title>
        <authorList>
            <person name="Waterworth S.C."/>
            <person name="Florez L.V."/>
            <person name="Rees E.R."/>
            <person name="Hertweck C."/>
            <person name="Kaltenpoth M."/>
            <person name="Kwan J.C."/>
        </authorList>
    </citation>
    <scope>NUCLEOTIDE SEQUENCE [LARGE SCALE GENOMIC DNA]</scope>
</reference>
<dbReference type="Proteomes" id="UP000461670">
    <property type="component" value="Unassembled WGS sequence"/>
</dbReference>
<evidence type="ECO:0000313" key="1">
    <source>
        <dbReference type="EMBL" id="KAF1021746.1"/>
    </source>
</evidence>
<accession>A0A7V8FPK6</accession>
<proteinExistence type="predicted"/>
<comment type="caution">
    <text evidence="1">The sequence shown here is derived from an EMBL/GenBank/DDBJ whole genome shotgun (WGS) entry which is preliminary data.</text>
</comment>